<comment type="caution">
    <text evidence="3">The sequence shown here is derived from an EMBL/GenBank/DDBJ whole genome shotgun (WGS) entry which is preliminary data.</text>
</comment>
<dbReference type="PROSITE" id="PS51257">
    <property type="entry name" value="PROKAR_LIPOPROTEIN"/>
    <property type="match status" value="1"/>
</dbReference>
<gene>
    <name evidence="3" type="ORF">G5V65_01145</name>
</gene>
<organism evidence="3 4">
    <name type="scientific">Paragemmobacter kunshanensis</name>
    <dbReference type="NCBI Taxonomy" id="2583234"/>
    <lineage>
        <taxon>Bacteria</taxon>
        <taxon>Pseudomonadati</taxon>
        <taxon>Pseudomonadota</taxon>
        <taxon>Alphaproteobacteria</taxon>
        <taxon>Rhodobacterales</taxon>
        <taxon>Paracoccaceae</taxon>
        <taxon>Paragemmobacter</taxon>
    </lineage>
</organism>
<evidence type="ECO:0000259" key="2">
    <source>
        <dbReference type="Pfam" id="PF19489"/>
    </source>
</evidence>
<reference evidence="3 4" key="1">
    <citation type="submission" date="2020-02" db="EMBL/GenBank/DDBJ databases">
        <title>Rhodobacter translucens sp. nov., a novel bacterium isolated from activated sludge.</title>
        <authorList>
            <person name="Liu J."/>
        </authorList>
    </citation>
    <scope>NUCLEOTIDE SEQUENCE [LARGE SCALE GENOMIC DNA]</scope>
    <source>
        <strain evidence="3 4">HX-7-19</strain>
    </source>
</reference>
<feature type="chain" id="PRO_5026962472" evidence="1">
    <location>
        <begin position="24"/>
        <end position="194"/>
    </location>
</feature>
<dbReference type="Proteomes" id="UP000474758">
    <property type="component" value="Unassembled WGS sequence"/>
</dbReference>
<keyword evidence="4" id="KW-1185">Reference proteome</keyword>
<proteinExistence type="predicted"/>
<dbReference type="Gene3D" id="1.10.530.10">
    <property type="match status" value="1"/>
</dbReference>
<dbReference type="Pfam" id="PF19489">
    <property type="entry name" value="SLT_4"/>
    <property type="match status" value="1"/>
</dbReference>
<dbReference type="RefSeq" id="WP_165046579.1">
    <property type="nucleotide sequence ID" value="NZ_JAALFE010000001.1"/>
</dbReference>
<dbReference type="EMBL" id="JAALFE010000001">
    <property type="protein sequence ID" value="NGQ89484.1"/>
    <property type="molecule type" value="Genomic_DNA"/>
</dbReference>
<evidence type="ECO:0000256" key="1">
    <source>
        <dbReference type="SAM" id="SignalP"/>
    </source>
</evidence>
<evidence type="ECO:0000313" key="3">
    <source>
        <dbReference type="EMBL" id="NGQ89484.1"/>
    </source>
</evidence>
<feature type="signal peptide" evidence="1">
    <location>
        <begin position="1"/>
        <end position="23"/>
    </location>
</feature>
<dbReference type="AlphaFoldDB" id="A0A6M1TW70"/>
<accession>A0A6M1TW70</accession>
<protein>
    <submittedName>
        <fullName evidence="3">Lytic transglycosylase</fullName>
    </submittedName>
</protein>
<feature type="domain" description="Transglycosylase SLT" evidence="2">
    <location>
        <begin position="8"/>
        <end position="191"/>
    </location>
</feature>
<keyword evidence="1" id="KW-0732">Signal</keyword>
<name>A0A6M1TW70_9RHOB</name>
<sequence>MSRFLRASILFLLLASCGGGNYSAPRNLDNACALLAERPQYFRAMKDAERRWGIPIHVQMATFHQESKFIGNARTPHRYALGVIPMGRQSSAYGYSQALDGTWEEYEQEVGRWGARRDRIDDAADFMGWYMDASTQRLGISKWDAQAQYLAYHEGRTGYANQSYLGKPWLMDVSGRVAERAEMYRAQLAGCGRL</sequence>
<evidence type="ECO:0000313" key="4">
    <source>
        <dbReference type="Proteomes" id="UP000474758"/>
    </source>
</evidence>
<dbReference type="InterPro" id="IPR023346">
    <property type="entry name" value="Lysozyme-like_dom_sf"/>
</dbReference>
<dbReference type="SUPFAM" id="SSF53955">
    <property type="entry name" value="Lysozyme-like"/>
    <property type="match status" value="1"/>
</dbReference>
<dbReference type="InterPro" id="IPR045795">
    <property type="entry name" value="SLT_4"/>
</dbReference>